<accession>A0A0F0CTB9</accession>
<dbReference type="EMBL" id="JYNY01000267">
    <property type="protein sequence ID" value="KJJ84776.1"/>
    <property type="molecule type" value="Genomic_DNA"/>
</dbReference>
<feature type="transmembrane region" description="Helical" evidence="1">
    <location>
        <begin position="9"/>
        <end position="31"/>
    </location>
</feature>
<protein>
    <submittedName>
        <fullName evidence="2">Membrane protein</fullName>
    </submittedName>
</protein>
<evidence type="ECO:0000256" key="1">
    <source>
        <dbReference type="SAM" id="Phobius"/>
    </source>
</evidence>
<dbReference type="AlphaFoldDB" id="A0A0F0CTB9"/>
<dbReference type="Proteomes" id="UP000033428">
    <property type="component" value="Unassembled WGS sequence"/>
</dbReference>
<proteinExistence type="predicted"/>
<evidence type="ECO:0000313" key="3">
    <source>
        <dbReference type="Proteomes" id="UP000033428"/>
    </source>
</evidence>
<sequence length="86" mass="10439">MSYTRESPFIIALTIFLTLDSLILSNILSNFVSRLFYILPFAVLAYSRTNIFLHFYFFFFLFSPFFFFLIFYFIFKFLVLSIRYAL</sequence>
<keyword evidence="1" id="KW-0812">Transmembrane</keyword>
<keyword evidence="1" id="KW-0472">Membrane</keyword>
<gene>
    <name evidence="2" type="ORF">OMAG_001356</name>
</gene>
<evidence type="ECO:0000313" key="2">
    <source>
        <dbReference type="EMBL" id="KJJ84776.1"/>
    </source>
</evidence>
<keyword evidence="3" id="KW-1185">Reference proteome</keyword>
<reference evidence="2 3" key="1">
    <citation type="submission" date="2015-02" db="EMBL/GenBank/DDBJ databases">
        <title>Single-cell genomics of uncultivated deep-branching MTB reveals a conserved set of magnetosome genes.</title>
        <authorList>
            <person name="Kolinko S."/>
            <person name="Richter M."/>
            <person name="Glockner F.O."/>
            <person name="Brachmann A."/>
            <person name="Schuler D."/>
        </authorList>
    </citation>
    <scope>NUCLEOTIDE SEQUENCE [LARGE SCALE GENOMIC DNA]</scope>
    <source>
        <strain evidence="2">SKK-01</strain>
    </source>
</reference>
<keyword evidence="1" id="KW-1133">Transmembrane helix</keyword>
<feature type="transmembrane region" description="Helical" evidence="1">
    <location>
        <begin position="51"/>
        <end position="75"/>
    </location>
</feature>
<comment type="caution">
    <text evidence="2">The sequence shown here is derived from an EMBL/GenBank/DDBJ whole genome shotgun (WGS) entry which is preliminary data.</text>
</comment>
<name>A0A0F0CTB9_9BACT</name>
<organism evidence="2 3">
    <name type="scientific">Candidatus Omnitrophus magneticus</name>
    <dbReference type="NCBI Taxonomy" id="1609969"/>
    <lineage>
        <taxon>Bacteria</taxon>
        <taxon>Pseudomonadati</taxon>
        <taxon>Candidatus Omnitrophota</taxon>
        <taxon>Candidatus Omnitrophus</taxon>
    </lineage>
</organism>